<dbReference type="Pfam" id="PF00717">
    <property type="entry name" value="Peptidase_S24"/>
    <property type="match status" value="1"/>
</dbReference>
<dbReference type="Gene3D" id="2.10.109.10">
    <property type="entry name" value="Umud Fragment, subunit A"/>
    <property type="match status" value="1"/>
</dbReference>
<feature type="domain" description="Peptidase S24/S26A/S26B/S26C" evidence="4">
    <location>
        <begin position="79"/>
        <end position="197"/>
    </location>
</feature>
<dbReference type="PANTHER" id="PTHR40661:SF3">
    <property type="entry name" value="FELS-1 PROPHAGE TRANSCRIPTIONAL REGULATOR"/>
    <property type="match status" value="1"/>
</dbReference>
<dbReference type="GO" id="GO:0003677">
    <property type="term" value="F:DNA binding"/>
    <property type="evidence" value="ECO:0007669"/>
    <property type="project" value="UniProtKB-KW"/>
</dbReference>
<dbReference type="CDD" id="cd06529">
    <property type="entry name" value="S24_LexA-like"/>
    <property type="match status" value="1"/>
</dbReference>
<keyword evidence="2" id="KW-0238">DNA-binding</keyword>
<dbReference type="InterPro" id="IPR015927">
    <property type="entry name" value="Peptidase_S24_S26A/B/C"/>
</dbReference>
<dbReference type="PANTHER" id="PTHR40661">
    <property type="match status" value="1"/>
</dbReference>
<dbReference type="InterPro" id="IPR039418">
    <property type="entry name" value="LexA-like"/>
</dbReference>
<proteinExistence type="predicted"/>
<gene>
    <name evidence="5" type="ORF">ACD_80C00084G0007</name>
</gene>
<dbReference type="EMBL" id="AMFJ01036091">
    <property type="protein sequence ID" value="EKD25321.1"/>
    <property type="molecule type" value="Genomic_DNA"/>
</dbReference>
<evidence type="ECO:0000259" key="4">
    <source>
        <dbReference type="Pfam" id="PF00717"/>
    </source>
</evidence>
<reference evidence="5" key="1">
    <citation type="journal article" date="2012" name="Science">
        <title>Fermentation, hydrogen, and sulfur metabolism in multiple uncultivated bacterial phyla.</title>
        <authorList>
            <person name="Wrighton K.C."/>
            <person name="Thomas B.C."/>
            <person name="Sharon I."/>
            <person name="Miller C.S."/>
            <person name="Castelle C.J."/>
            <person name="VerBerkmoes N.C."/>
            <person name="Wilkins M.J."/>
            <person name="Hettich R.L."/>
            <person name="Lipton M.S."/>
            <person name="Williams K.H."/>
            <person name="Long P.E."/>
            <person name="Banfield J.F."/>
        </authorList>
    </citation>
    <scope>NUCLEOTIDE SEQUENCE [LARGE SCALE GENOMIC DNA]</scope>
</reference>
<dbReference type="SUPFAM" id="SSF51306">
    <property type="entry name" value="LexA/Signal peptidase"/>
    <property type="match status" value="1"/>
</dbReference>
<protein>
    <submittedName>
        <fullName evidence="5">LexA family transcriptional repressor</fullName>
    </submittedName>
</protein>
<comment type="caution">
    <text evidence="5">The sequence shown here is derived from an EMBL/GenBank/DDBJ whole genome shotgun (WGS) entry which is preliminary data.</text>
</comment>
<accession>K1XJF4</accession>
<organism evidence="5">
    <name type="scientific">uncultured bacterium</name>
    <name type="common">gcode 4</name>
    <dbReference type="NCBI Taxonomy" id="1234023"/>
    <lineage>
        <taxon>Bacteria</taxon>
        <taxon>environmental samples</taxon>
    </lineage>
</organism>
<dbReference type="AlphaFoldDB" id="K1XJF4"/>
<keyword evidence="1" id="KW-0805">Transcription regulation</keyword>
<evidence type="ECO:0000313" key="5">
    <source>
        <dbReference type="EMBL" id="EKD25321.1"/>
    </source>
</evidence>
<evidence type="ECO:0000256" key="3">
    <source>
        <dbReference type="ARBA" id="ARBA00023163"/>
    </source>
</evidence>
<evidence type="ECO:0000256" key="1">
    <source>
        <dbReference type="ARBA" id="ARBA00023015"/>
    </source>
</evidence>
<sequence>MKELDGIQKALIAFFKKNTNQEWITLREIANNIGASHPQTVLNKLNQLVLKWYFAKDDHGYRLIRESITDSLNDIVQLPIYGFAQCGNKGKKVVDEYSQEKIPVTMAMLGVKDINTCFFVRAKGNSMEPKIQNGDLVLIKQQPSYDANDYVFVIHNDLPKLKKIVKKEGKLYLESVNRFFDNVEVSKYDETKVIGVVKKIIKDV</sequence>
<evidence type="ECO:0000256" key="2">
    <source>
        <dbReference type="ARBA" id="ARBA00023125"/>
    </source>
</evidence>
<dbReference type="InterPro" id="IPR036286">
    <property type="entry name" value="LexA/Signal_pep-like_sf"/>
</dbReference>
<name>K1XJF4_9BACT</name>
<keyword evidence="3" id="KW-0804">Transcription</keyword>